<dbReference type="STRING" id="526218.Sterm_3460"/>
<gene>
    <name evidence="1" type="ordered locus">Sterm_3460</name>
</gene>
<dbReference type="Pfam" id="PF13644">
    <property type="entry name" value="DKNYY"/>
    <property type="match status" value="1"/>
</dbReference>
<reference evidence="2" key="1">
    <citation type="submission" date="2009-09" db="EMBL/GenBank/DDBJ databases">
        <title>The complete chromosome of Sebaldella termitidis ATCC 33386.</title>
        <authorList>
            <consortium name="US DOE Joint Genome Institute (JGI-PGF)"/>
            <person name="Lucas S."/>
            <person name="Copeland A."/>
            <person name="Lapidus A."/>
            <person name="Glavina del Rio T."/>
            <person name="Dalin E."/>
            <person name="Tice H."/>
            <person name="Bruce D."/>
            <person name="Goodwin L."/>
            <person name="Pitluck S."/>
            <person name="Kyrpides N."/>
            <person name="Mavromatis K."/>
            <person name="Ivanova N."/>
            <person name="Mikhailova N."/>
            <person name="Sims D."/>
            <person name="Meincke L."/>
            <person name="Brettin T."/>
            <person name="Detter J.C."/>
            <person name="Han C."/>
            <person name="Larimer F."/>
            <person name="Land M."/>
            <person name="Hauser L."/>
            <person name="Markowitz V."/>
            <person name="Cheng J.F."/>
            <person name="Hugenholtz P."/>
            <person name="Woyke T."/>
            <person name="Wu D."/>
            <person name="Eisen J.A."/>
        </authorList>
    </citation>
    <scope>NUCLEOTIDE SEQUENCE [LARGE SCALE GENOMIC DNA]</scope>
    <source>
        <strain evidence="2">ATCC 33386 / NCTC 11300</strain>
    </source>
</reference>
<dbReference type="HOGENOM" id="CLU_1433559_0_0_0"/>
<sequence>MKKLMAVVCLSLSVNLFSFEEIKGIGERECGAAVKKGVTHPQFATYKMNCETFEHVIGSWYKDKENVYFYKDNNSMYIGFEVIDGINPETVKPLGEKSQIYYMSDGKNIYIQRGFYMDGIIENANIKKFEILENGYSKDNKKVYYLSKELKNFDIKTFRSYPEMIRSSVEYNAKDKNNYYRDGRIVKLK</sequence>
<dbReference type="AlphaFoldDB" id="D1AQN9"/>
<dbReference type="InterPro" id="IPR027375">
    <property type="entry name" value="DKNYY"/>
</dbReference>
<protein>
    <submittedName>
        <fullName evidence="1">Uncharacterized protein</fullName>
    </submittedName>
</protein>
<evidence type="ECO:0000313" key="1">
    <source>
        <dbReference type="EMBL" id="ACZ10299.1"/>
    </source>
</evidence>
<keyword evidence="2" id="KW-1185">Reference proteome</keyword>
<dbReference type="RefSeq" id="WP_012862881.1">
    <property type="nucleotide sequence ID" value="NC_013517.1"/>
</dbReference>
<proteinExistence type="predicted"/>
<reference evidence="1 2" key="2">
    <citation type="journal article" date="2010" name="Stand. Genomic Sci.">
        <title>Complete genome sequence of Sebaldella termitidis type strain (NCTC 11300).</title>
        <authorList>
            <person name="Harmon-Smith M."/>
            <person name="Celia L."/>
            <person name="Chertkov O."/>
            <person name="Lapidus A."/>
            <person name="Copeland A."/>
            <person name="Glavina Del Rio T."/>
            <person name="Nolan M."/>
            <person name="Lucas S."/>
            <person name="Tice H."/>
            <person name="Cheng J.F."/>
            <person name="Han C."/>
            <person name="Detter J.C."/>
            <person name="Bruce D."/>
            <person name="Goodwin L."/>
            <person name="Pitluck S."/>
            <person name="Pati A."/>
            <person name="Liolios K."/>
            <person name="Ivanova N."/>
            <person name="Mavromatis K."/>
            <person name="Mikhailova N."/>
            <person name="Chen A."/>
            <person name="Palaniappan K."/>
            <person name="Land M."/>
            <person name="Hauser L."/>
            <person name="Chang Y.J."/>
            <person name="Jeffries C.D."/>
            <person name="Brettin T."/>
            <person name="Goker M."/>
            <person name="Beck B."/>
            <person name="Bristow J."/>
            <person name="Eisen J.A."/>
            <person name="Markowitz V."/>
            <person name="Hugenholtz P."/>
            <person name="Kyrpides N.C."/>
            <person name="Klenk H.P."/>
            <person name="Chen F."/>
        </authorList>
    </citation>
    <scope>NUCLEOTIDE SEQUENCE [LARGE SCALE GENOMIC DNA]</scope>
    <source>
        <strain evidence="2">ATCC 33386 / NCTC 11300</strain>
    </source>
</reference>
<dbReference type="Proteomes" id="UP000000845">
    <property type="component" value="Chromosome"/>
</dbReference>
<evidence type="ECO:0000313" key="2">
    <source>
        <dbReference type="Proteomes" id="UP000000845"/>
    </source>
</evidence>
<dbReference type="KEGG" id="str:Sterm_3460"/>
<organism evidence="1 2">
    <name type="scientific">Sebaldella termitidis (strain ATCC 33386 / NCTC 11300)</name>
    <dbReference type="NCBI Taxonomy" id="526218"/>
    <lineage>
        <taxon>Bacteria</taxon>
        <taxon>Fusobacteriati</taxon>
        <taxon>Fusobacteriota</taxon>
        <taxon>Fusobacteriia</taxon>
        <taxon>Fusobacteriales</taxon>
        <taxon>Leptotrichiaceae</taxon>
        <taxon>Sebaldella</taxon>
    </lineage>
</organism>
<accession>D1AQN9</accession>
<dbReference type="EMBL" id="CP001739">
    <property type="protein sequence ID" value="ACZ10299.1"/>
    <property type="molecule type" value="Genomic_DNA"/>
</dbReference>
<name>D1AQN9_SEBTE</name>